<sequence>MAMVISDDSTRGQPPLKGRSLQIAGEEVIQSSLVLTPKMFREVKDDMENVKMQVNVELAPHLLIKLESDDDLKLLEKLNSVEHLEASSFTVLPPLAIGREDMKKAHEGYAALRECSENIVAYFN</sequence>
<protein>
    <submittedName>
        <fullName evidence="1">OLC1v1009066C1</fullName>
    </submittedName>
</protein>
<evidence type="ECO:0000313" key="2">
    <source>
        <dbReference type="Proteomes" id="UP001161247"/>
    </source>
</evidence>
<evidence type="ECO:0000313" key="1">
    <source>
        <dbReference type="EMBL" id="CAI9109274.1"/>
    </source>
</evidence>
<keyword evidence="2" id="KW-1185">Reference proteome</keyword>
<proteinExistence type="predicted"/>
<accession>A0AAV1DQV8</accession>
<organism evidence="1 2">
    <name type="scientific">Oldenlandia corymbosa var. corymbosa</name>
    <dbReference type="NCBI Taxonomy" id="529605"/>
    <lineage>
        <taxon>Eukaryota</taxon>
        <taxon>Viridiplantae</taxon>
        <taxon>Streptophyta</taxon>
        <taxon>Embryophyta</taxon>
        <taxon>Tracheophyta</taxon>
        <taxon>Spermatophyta</taxon>
        <taxon>Magnoliopsida</taxon>
        <taxon>eudicotyledons</taxon>
        <taxon>Gunneridae</taxon>
        <taxon>Pentapetalae</taxon>
        <taxon>asterids</taxon>
        <taxon>lamiids</taxon>
        <taxon>Gentianales</taxon>
        <taxon>Rubiaceae</taxon>
        <taxon>Rubioideae</taxon>
        <taxon>Spermacoceae</taxon>
        <taxon>Hedyotis-Oldenlandia complex</taxon>
        <taxon>Oldenlandia</taxon>
    </lineage>
</organism>
<name>A0AAV1DQV8_OLDCO</name>
<dbReference type="Proteomes" id="UP001161247">
    <property type="component" value="Chromosome 6"/>
</dbReference>
<dbReference type="EMBL" id="OX459123">
    <property type="protein sequence ID" value="CAI9109274.1"/>
    <property type="molecule type" value="Genomic_DNA"/>
</dbReference>
<gene>
    <name evidence="1" type="ORF">OLC1_LOCUS17207</name>
</gene>
<reference evidence="1" key="1">
    <citation type="submission" date="2023-03" db="EMBL/GenBank/DDBJ databases">
        <authorList>
            <person name="Julca I."/>
        </authorList>
    </citation>
    <scope>NUCLEOTIDE SEQUENCE</scope>
</reference>
<dbReference type="AlphaFoldDB" id="A0AAV1DQV8"/>